<dbReference type="GO" id="GO:0017046">
    <property type="term" value="F:peptide hormone binding"/>
    <property type="evidence" value="ECO:0007669"/>
    <property type="project" value="TreeGrafter"/>
</dbReference>
<dbReference type="AlphaFoldDB" id="A0A8J9W6C4"/>
<keyword evidence="3" id="KW-1003">Cell membrane</keyword>
<dbReference type="InterPro" id="IPR036445">
    <property type="entry name" value="GPCR_2_extracell_dom_sf"/>
</dbReference>
<feature type="domain" description="G-protein coupled receptors family 2 profile 2" evidence="13">
    <location>
        <begin position="137"/>
        <end position="384"/>
    </location>
</feature>
<evidence type="ECO:0000256" key="5">
    <source>
        <dbReference type="ARBA" id="ARBA00022989"/>
    </source>
</evidence>
<comment type="similarity">
    <text evidence="2">Belongs to the G-protein coupled receptor 2 family.</text>
</comment>
<dbReference type="Proteomes" id="UP000838412">
    <property type="component" value="Chromosome 10"/>
</dbReference>
<evidence type="ECO:0000256" key="9">
    <source>
        <dbReference type="ARBA" id="ARBA00023224"/>
    </source>
</evidence>
<feature type="chain" id="PRO_5035453910" evidence="11">
    <location>
        <begin position="24"/>
        <end position="406"/>
    </location>
</feature>
<feature type="transmembrane region" description="Helical" evidence="10">
    <location>
        <begin position="361"/>
        <end position="385"/>
    </location>
</feature>
<feature type="transmembrane region" description="Helical" evidence="10">
    <location>
        <begin position="287"/>
        <end position="310"/>
    </location>
</feature>
<dbReference type="Pfam" id="PF02793">
    <property type="entry name" value="HRM"/>
    <property type="match status" value="1"/>
</dbReference>
<dbReference type="PRINTS" id="PR00249">
    <property type="entry name" value="GPCRSECRETIN"/>
</dbReference>
<protein>
    <submittedName>
        <fullName evidence="14">CRHR2 protein</fullName>
    </submittedName>
</protein>
<evidence type="ECO:0000256" key="4">
    <source>
        <dbReference type="ARBA" id="ARBA00022692"/>
    </source>
</evidence>
<keyword evidence="5 10" id="KW-1133">Transmembrane helix</keyword>
<evidence type="ECO:0000256" key="1">
    <source>
        <dbReference type="ARBA" id="ARBA00004651"/>
    </source>
</evidence>
<sequence length="406" mass="46742">MGRSRLLSFVWILAQLPVWTCYGQSLRTRQYTLREIKRLLCLHKHTDVITDSVGSMCNSSWDGLTCWPPTPAGRVVHMSCFTELRGIPYDTSENATKLCQLNGTWARKADYSHCRPVNKNSSVDDSSRHWEQHLENAKLLQDIGHALSLLCLVFAFALFAYLKSIRCTRNNIHWNLVATFILRNTSWFITQGALTVEAVRDKSWYCRAVVTLNNYFTSTNFFWMFVEGLYLHIMVAHAFNTERFDLWVYAMVGWCVPIPIIIAWVLVKVLIQDEGCWAASNYYDFIFHGPIILILLVNFIILGNVVRILVLKLRSNPESSEATHYSIKAAKATVVLLPLLGITYVLFMVHPSGQGTSRLVFIYFNSFFQSFQGSFVSIIYCFTNAEIRNAVKRRMHLSRCRQQDFV</sequence>
<evidence type="ECO:0000256" key="11">
    <source>
        <dbReference type="SAM" id="SignalP"/>
    </source>
</evidence>
<dbReference type="SUPFAM" id="SSF81321">
    <property type="entry name" value="Family A G protein-coupled receptor-like"/>
    <property type="match status" value="1"/>
</dbReference>
<keyword evidence="9" id="KW-0807">Transducer</keyword>
<dbReference type="InterPro" id="IPR002001">
    <property type="entry name" value="GPCR_2_diuretic_rcpt"/>
</dbReference>
<evidence type="ECO:0000313" key="15">
    <source>
        <dbReference type="Proteomes" id="UP000838412"/>
    </source>
</evidence>
<keyword evidence="6" id="KW-0297">G-protein coupled receptor</keyword>
<keyword evidence="7 10" id="KW-0472">Membrane</keyword>
<dbReference type="PROSITE" id="PS50261">
    <property type="entry name" value="G_PROTEIN_RECEP_F2_4"/>
    <property type="match status" value="1"/>
</dbReference>
<dbReference type="InterPro" id="IPR050332">
    <property type="entry name" value="GPCR_2"/>
</dbReference>
<keyword evidence="11" id="KW-0732">Signal</keyword>
<name>A0A8J9W6C4_BRALA</name>
<dbReference type="GO" id="GO:0008036">
    <property type="term" value="F:diuretic hormone receptor activity"/>
    <property type="evidence" value="ECO:0007669"/>
    <property type="project" value="InterPro"/>
</dbReference>
<dbReference type="PRINTS" id="PR01127">
    <property type="entry name" value="DIUHORMONER"/>
</dbReference>
<proteinExistence type="inferred from homology"/>
<dbReference type="Gene3D" id="4.10.1240.10">
    <property type="entry name" value="GPCR, family 2, extracellular hormone receptor domain"/>
    <property type="match status" value="1"/>
</dbReference>
<feature type="signal peptide" evidence="11">
    <location>
        <begin position="1"/>
        <end position="23"/>
    </location>
</feature>
<feature type="transmembrane region" description="Helical" evidence="10">
    <location>
        <begin position="330"/>
        <end position="349"/>
    </location>
</feature>
<evidence type="ECO:0000256" key="2">
    <source>
        <dbReference type="ARBA" id="ARBA00005314"/>
    </source>
</evidence>
<evidence type="ECO:0000256" key="8">
    <source>
        <dbReference type="ARBA" id="ARBA00023170"/>
    </source>
</evidence>
<feature type="transmembrane region" description="Helical" evidence="10">
    <location>
        <begin position="174"/>
        <end position="194"/>
    </location>
</feature>
<evidence type="ECO:0000256" key="10">
    <source>
        <dbReference type="SAM" id="Phobius"/>
    </source>
</evidence>
<dbReference type="GO" id="GO:0007188">
    <property type="term" value="P:adenylate cyclase-modulating G protein-coupled receptor signaling pathway"/>
    <property type="evidence" value="ECO:0007669"/>
    <property type="project" value="TreeGrafter"/>
</dbReference>
<dbReference type="OrthoDB" id="6022368at2759"/>
<dbReference type="Pfam" id="PF00002">
    <property type="entry name" value="7tm_2"/>
    <property type="match status" value="1"/>
</dbReference>
<evidence type="ECO:0000313" key="14">
    <source>
        <dbReference type="EMBL" id="CAH1238046.1"/>
    </source>
</evidence>
<dbReference type="InterPro" id="IPR017981">
    <property type="entry name" value="GPCR_2-like_7TM"/>
</dbReference>
<dbReference type="FunFam" id="1.20.1070.10:FF:001202">
    <property type="entry name" value="Uncharacterized protein"/>
    <property type="match status" value="1"/>
</dbReference>
<keyword evidence="8" id="KW-0675">Receptor</keyword>
<dbReference type="PANTHER" id="PTHR45620">
    <property type="entry name" value="PDF RECEPTOR-LIKE PROTEIN-RELATED"/>
    <property type="match status" value="1"/>
</dbReference>
<dbReference type="SUPFAM" id="SSF111418">
    <property type="entry name" value="Hormone receptor domain"/>
    <property type="match status" value="1"/>
</dbReference>
<gene>
    <name evidence="14" type="primary">CRHR2</name>
    <name evidence="14" type="ORF">BLAG_LOCUS2801</name>
</gene>
<dbReference type="GO" id="GO:0008528">
    <property type="term" value="F:G protein-coupled peptide receptor activity"/>
    <property type="evidence" value="ECO:0007669"/>
    <property type="project" value="TreeGrafter"/>
</dbReference>
<feature type="transmembrane region" description="Helical" evidence="10">
    <location>
        <begin position="246"/>
        <end position="267"/>
    </location>
</feature>
<dbReference type="GO" id="GO:0007166">
    <property type="term" value="P:cell surface receptor signaling pathway"/>
    <property type="evidence" value="ECO:0007669"/>
    <property type="project" value="InterPro"/>
</dbReference>
<dbReference type="PROSITE" id="PS50227">
    <property type="entry name" value="G_PROTEIN_RECEP_F2_3"/>
    <property type="match status" value="1"/>
</dbReference>
<evidence type="ECO:0000256" key="3">
    <source>
        <dbReference type="ARBA" id="ARBA00022475"/>
    </source>
</evidence>
<feature type="domain" description="G-protein coupled receptors family 2 profile 1" evidence="12">
    <location>
        <begin position="40"/>
        <end position="118"/>
    </location>
</feature>
<dbReference type="InterPro" id="IPR001879">
    <property type="entry name" value="GPCR_2_extracellular_dom"/>
</dbReference>
<dbReference type="InterPro" id="IPR000832">
    <property type="entry name" value="GPCR_2_secretin-like"/>
</dbReference>
<keyword evidence="15" id="KW-1185">Reference proteome</keyword>
<accession>A0A8J9W6C4</accession>
<evidence type="ECO:0000259" key="12">
    <source>
        <dbReference type="PROSITE" id="PS50227"/>
    </source>
</evidence>
<evidence type="ECO:0000256" key="7">
    <source>
        <dbReference type="ARBA" id="ARBA00023136"/>
    </source>
</evidence>
<dbReference type="GO" id="GO:0005886">
    <property type="term" value="C:plasma membrane"/>
    <property type="evidence" value="ECO:0007669"/>
    <property type="project" value="UniProtKB-SubCell"/>
</dbReference>
<feature type="transmembrane region" description="Helical" evidence="10">
    <location>
        <begin position="143"/>
        <end position="162"/>
    </location>
</feature>
<evidence type="ECO:0000259" key="13">
    <source>
        <dbReference type="PROSITE" id="PS50261"/>
    </source>
</evidence>
<evidence type="ECO:0000256" key="6">
    <source>
        <dbReference type="ARBA" id="ARBA00023040"/>
    </source>
</evidence>
<dbReference type="PANTHER" id="PTHR45620:SF15">
    <property type="entry name" value="DIURETIC HORMONE 44 RECEPTOR 1-RELATED"/>
    <property type="match status" value="1"/>
</dbReference>
<dbReference type="EMBL" id="OV696695">
    <property type="protein sequence ID" value="CAH1238046.1"/>
    <property type="molecule type" value="Genomic_DNA"/>
</dbReference>
<reference evidence="14" key="1">
    <citation type="submission" date="2022-01" db="EMBL/GenBank/DDBJ databases">
        <authorList>
            <person name="Braso-Vives M."/>
        </authorList>
    </citation>
    <scope>NUCLEOTIDE SEQUENCE</scope>
</reference>
<organism evidence="14 15">
    <name type="scientific">Branchiostoma lanceolatum</name>
    <name type="common">Common lancelet</name>
    <name type="synonym">Amphioxus lanceolatum</name>
    <dbReference type="NCBI Taxonomy" id="7740"/>
    <lineage>
        <taxon>Eukaryota</taxon>
        <taxon>Metazoa</taxon>
        <taxon>Chordata</taxon>
        <taxon>Cephalochordata</taxon>
        <taxon>Leptocardii</taxon>
        <taxon>Amphioxiformes</taxon>
        <taxon>Branchiostomatidae</taxon>
        <taxon>Branchiostoma</taxon>
    </lineage>
</organism>
<dbReference type="SMART" id="SM00008">
    <property type="entry name" value="HormR"/>
    <property type="match status" value="1"/>
</dbReference>
<keyword evidence="4 10" id="KW-0812">Transmembrane</keyword>
<comment type="subcellular location">
    <subcellularLocation>
        <location evidence="1">Cell membrane</location>
        <topology evidence="1">Multi-pass membrane protein</topology>
    </subcellularLocation>
</comment>
<dbReference type="Gene3D" id="1.20.1070.10">
    <property type="entry name" value="Rhodopsin 7-helix transmembrane proteins"/>
    <property type="match status" value="1"/>
</dbReference>